<feature type="domain" description="Alpha-type protein kinase" evidence="6">
    <location>
        <begin position="1"/>
        <end position="87"/>
    </location>
</feature>
<keyword evidence="5" id="KW-0067">ATP-binding</keyword>
<keyword evidence="1" id="KW-0723">Serine/threonine-protein kinase</keyword>
<dbReference type="Gene3D" id="3.20.200.10">
    <property type="entry name" value="MHCK/EF2 kinase"/>
    <property type="match status" value="1"/>
</dbReference>
<reference evidence="7 8" key="1">
    <citation type="submission" date="2016-09" db="EMBL/GenBank/DDBJ databases">
        <title>Extensive genetic diversity and differential bi-allelic expression allows diatom success in the polar Southern Ocean.</title>
        <authorList>
            <consortium name="DOE Joint Genome Institute"/>
            <person name="Mock T."/>
            <person name="Otillar R.P."/>
            <person name="Strauss J."/>
            <person name="Dupont C."/>
            <person name="Frickenhaus S."/>
            <person name="Maumus F."/>
            <person name="Mcmullan M."/>
            <person name="Sanges R."/>
            <person name="Schmutz J."/>
            <person name="Toseland A."/>
            <person name="Valas R."/>
            <person name="Veluchamy A."/>
            <person name="Ward B.J."/>
            <person name="Allen A."/>
            <person name="Barry K."/>
            <person name="Falciatore A."/>
            <person name="Ferrante M."/>
            <person name="Fortunato A.E."/>
            <person name="Gloeckner G."/>
            <person name="Gruber A."/>
            <person name="Hipkin R."/>
            <person name="Janech M."/>
            <person name="Kroth P."/>
            <person name="Leese F."/>
            <person name="Lindquist E."/>
            <person name="Lyon B.R."/>
            <person name="Martin J."/>
            <person name="Mayer C."/>
            <person name="Parker M."/>
            <person name="Quesneville H."/>
            <person name="Raymond J."/>
            <person name="Uhlig C."/>
            <person name="Valentin K.U."/>
            <person name="Worden A.Z."/>
            <person name="Armbrust E.V."/>
            <person name="Bowler C."/>
            <person name="Green B."/>
            <person name="Moulton V."/>
            <person name="Van Oosterhout C."/>
            <person name="Grigoriev I."/>
        </authorList>
    </citation>
    <scope>NUCLEOTIDE SEQUENCE [LARGE SCALE GENOMIC DNA]</scope>
    <source>
        <strain evidence="7 8">CCMP1102</strain>
    </source>
</reference>
<evidence type="ECO:0000256" key="1">
    <source>
        <dbReference type="ARBA" id="ARBA00022527"/>
    </source>
</evidence>
<dbReference type="Proteomes" id="UP000095751">
    <property type="component" value="Unassembled WGS sequence"/>
</dbReference>
<evidence type="ECO:0000256" key="5">
    <source>
        <dbReference type="ARBA" id="ARBA00022840"/>
    </source>
</evidence>
<evidence type="ECO:0000256" key="2">
    <source>
        <dbReference type="ARBA" id="ARBA00022679"/>
    </source>
</evidence>
<dbReference type="KEGG" id="fcy:FRACYDRAFT_155584"/>
<dbReference type="SUPFAM" id="SSF56112">
    <property type="entry name" value="Protein kinase-like (PK-like)"/>
    <property type="match status" value="1"/>
</dbReference>
<dbReference type="EMBL" id="KV784440">
    <property type="protein sequence ID" value="OEU05955.1"/>
    <property type="molecule type" value="Genomic_DNA"/>
</dbReference>
<evidence type="ECO:0000313" key="7">
    <source>
        <dbReference type="EMBL" id="OEU05955.1"/>
    </source>
</evidence>
<dbReference type="GO" id="GO:0004674">
    <property type="term" value="F:protein serine/threonine kinase activity"/>
    <property type="evidence" value="ECO:0007669"/>
    <property type="project" value="UniProtKB-KW"/>
</dbReference>
<organism evidence="7 8">
    <name type="scientific">Fragilariopsis cylindrus CCMP1102</name>
    <dbReference type="NCBI Taxonomy" id="635003"/>
    <lineage>
        <taxon>Eukaryota</taxon>
        <taxon>Sar</taxon>
        <taxon>Stramenopiles</taxon>
        <taxon>Ochrophyta</taxon>
        <taxon>Bacillariophyta</taxon>
        <taxon>Bacillariophyceae</taxon>
        <taxon>Bacillariophycidae</taxon>
        <taxon>Bacillariales</taxon>
        <taxon>Bacillariaceae</taxon>
        <taxon>Fragilariopsis</taxon>
    </lineage>
</organism>
<dbReference type="Pfam" id="PF02816">
    <property type="entry name" value="Alpha_kinase"/>
    <property type="match status" value="1"/>
</dbReference>
<feature type="non-terminal residue" evidence="7">
    <location>
        <position position="1"/>
    </location>
</feature>
<dbReference type="AlphaFoldDB" id="A0A1E7EJ90"/>
<keyword evidence="4 7" id="KW-0418">Kinase</keyword>
<evidence type="ECO:0000256" key="4">
    <source>
        <dbReference type="ARBA" id="ARBA00022777"/>
    </source>
</evidence>
<dbReference type="InterPro" id="IPR004166">
    <property type="entry name" value="a-kinase_dom"/>
</dbReference>
<name>A0A1E7EJ90_9STRA</name>
<dbReference type="InterPro" id="IPR011009">
    <property type="entry name" value="Kinase-like_dom_sf"/>
</dbReference>
<evidence type="ECO:0000256" key="3">
    <source>
        <dbReference type="ARBA" id="ARBA00022741"/>
    </source>
</evidence>
<accession>A0A1E7EJ90</accession>
<dbReference type="InterPro" id="IPR051852">
    <property type="entry name" value="Alpha-type_PK"/>
</dbReference>
<proteinExistence type="predicted"/>
<feature type="non-terminal residue" evidence="7">
    <location>
        <position position="87"/>
    </location>
</feature>
<sequence length="87" mass="10280">PQSFSHFTYEKSKRYFMVVDLQGVLAINPVDGTKCYKLTDPVIHKRRKKKKEKLRKYTFGRTDRGEKGMKAFFHTHQCNDLCRLLGL</sequence>
<keyword evidence="8" id="KW-1185">Reference proteome</keyword>
<protein>
    <submittedName>
        <fullName evidence="7">Kinase-like protein</fullName>
    </submittedName>
</protein>
<evidence type="ECO:0000313" key="8">
    <source>
        <dbReference type="Proteomes" id="UP000095751"/>
    </source>
</evidence>
<gene>
    <name evidence="7" type="ORF">FRACYDRAFT_155584</name>
</gene>
<dbReference type="GO" id="GO:0005524">
    <property type="term" value="F:ATP binding"/>
    <property type="evidence" value="ECO:0007669"/>
    <property type="project" value="UniProtKB-KW"/>
</dbReference>
<evidence type="ECO:0000259" key="6">
    <source>
        <dbReference type="PROSITE" id="PS51158"/>
    </source>
</evidence>
<keyword evidence="2" id="KW-0808">Transferase</keyword>
<dbReference type="OrthoDB" id="301415at2759"/>
<dbReference type="InParanoid" id="A0A1E7EJ90"/>
<keyword evidence="3" id="KW-0547">Nucleotide-binding</keyword>
<dbReference type="PROSITE" id="PS51158">
    <property type="entry name" value="ALPHA_KINASE"/>
    <property type="match status" value="1"/>
</dbReference>
<dbReference type="PANTHER" id="PTHR45992">
    <property type="entry name" value="EUKARYOTIC ELONGATION FACTOR 2 KINASE-RELATED"/>
    <property type="match status" value="1"/>
</dbReference>
<dbReference type="PANTHER" id="PTHR45992:SF11">
    <property type="entry name" value="ALPHA-TYPE PROTEIN KINASE DOMAIN-CONTAINING PROTEIN"/>
    <property type="match status" value="1"/>
</dbReference>